<name>A0ABS5TTJ0_9ACTN</name>
<dbReference type="RefSeq" id="WP_214160676.1">
    <property type="nucleotide sequence ID" value="NZ_JAHBAY010000024.1"/>
</dbReference>
<evidence type="ECO:0000313" key="2">
    <source>
        <dbReference type="Proteomes" id="UP001197247"/>
    </source>
</evidence>
<comment type="caution">
    <text evidence="1">The sequence shown here is derived from an EMBL/GenBank/DDBJ whole genome shotgun (WGS) entry which is preliminary data.</text>
</comment>
<organism evidence="1 2">
    <name type="scientific">Kineosporia corallincola</name>
    <dbReference type="NCBI Taxonomy" id="2835133"/>
    <lineage>
        <taxon>Bacteria</taxon>
        <taxon>Bacillati</taxon>
        <taxon>Actinomycetota</taxon>
        <taxon>Actinomycetes</taxon>
        <taxon>Kineosporiales</taxon>
        <taxon>Kineosporiaceae</taxon>
        <taxon>Kineosporia</taxon>
    </lineage>
</organism>
<gene>
    <name evidence="1" type="ORF">KIH74_34645</name>
</gene>
<accession>A0ABS5TTJ0</accession>
<proteinExistence type="predicted"/>
<dbReference type="EMBL" id="JAHBAY010000024">
    <property type="protein sequence ID" value="MBT0774136.1"/>
    <property type="molecule type" value="Genomic_DNA"/>
</dbReference>
<evidence type="ECO:0000313" key="1">
    <source>
        <dbReference type="EMBL" id="MBT0774136.1"/>
    </source>
</evidence>
<sequence>MGEEPVWRYLSPETFGWELIPGIRGKLRRLMRSEVTGEIPDDRQILAWLRAAQNSSEAMSVELLLLVAEAHHRGATWDSIARALSCSRQNAHGRFHSKVYAATVHDTAGLDLTRAQQYVHHLSRRPGGLAPTQLAEFRRHFGEPPPAV</sequence>
<reference evidence="1 2" key="1">
    <citation type="submission" date="2021-05" db="EMBL/GenBank/DDBJ databases">
        <title>Kineosporia and Streptomyces sp. nov. two new marine actinobacteria isolated from Coral.</title>
        <authorList>
            <person name="Buangrab K."/>
            <person name="Sutthacheep M."/>
            <person name="Yeemin T."/>
            <person name="Harunari E."/>
            <person name="Igarashi Y."/>
            <person name="Kanchanasin P."/>
            <person name="Tanasupawat S."/>
            <person name="Phongsopitanun W."/>
        </authorList>
    </citation>
    <scope>NUCLEOTIDE SEQUENCE [LARGE SCALE GENOMIC DNA]</scope>
    <source>
        <strain evidence="1 2">J2-2</strain>
    </source>
</reference>
<protein>
    <submittedName>
        <fullName evidence="1">Uncharacterized protein</fullName>
    </submittedName>
</protein>
<dbReference type="Proteomes" id="UP001197247">
    <property type="component" value="Unassembled WGS sequence"/>
</dbReference>
<keyword evidence="2" id="KW-1185">Reference proteome</keyword>